<feature type="domain" description="Inner kinetochore subunit AME1" evidence="2">
    <location>
        <begin position="633"/>
        <end position="867"/>
    </location>
</feature>
<feature type="region of interest" description="Disordered" evidence="1">
    <location>
        <begin position="1"/>
        <end position="681"/>
    </location>
</feature>
<evidence type="ECO:0000313" key="4">
    <source>
        <dbReference type="Proteomes" id="UP000654913"/>
    </source>
</evidence>
<feature type="compositionally biased region" description="Polar residues" evidence="1">
    <location>
        <begin position="317"/>
        <end position="326"/>
    </location>
</feature>
<dbReference type="KEGG" id="apuu:APUU_41387A"/>
<dbReference type="Proteomes" id="UP000654913">
    <property type="component" value="Chromosome 4"/>
</dbReference>
<name>A0A7R7XQ57_9EURO</name>
<dbReference type="Pfam" id="PF20994">
    <property type="entry name" value="CENPU"/>
    <property type="match status" value="1"/>
</dbReference>
<feature type="compositionally biased region" description="Low complexity" evidence="1">
    <location>
        <begin position="36"/>
        <end position="49"/>
    </location>
</feature>
<proteinExistence type="predicted"/>
<dbReference type="EMBL" id="AP024446">
    <property type="protein sequence ID" value="BCS24943.1"/>
    <property type="molecule type" value="Genomic_DNA"/>
</dbReference>
<feature type="compositionally biased region" description="Polar residues" evidence="1">
    <location>
        <begin position="236"/>
        <end position="247"/>
    </location>
</feature>
<feature type="compositionally biased region" description="Polar residues" evidence="1">
    <location>
        <begin position="532"/>
        <end position="541"/>
    </location>
</feature>
<feature type="compositionally biased region" description="Polar residues" evidence="1">
    <location>
        <begin position="263"/>
        <end position="272"/>
    </location>
</feature>
<feature type="compositionally biased region" description="Basic and acidic residues" evidence="1">
    <location>
        <begin position="553"/>
        <end position="562"/>
    </location>
</feature>
<feature type="compositionally biased region" description="Polar residues" evidence="1">
    <location>
        <begin position="154"/>
        <end position="166"/>
    </location>
</feature>
<dbReference type="OrthoDB" id="5377952at2759"/>
<feature type="compositionally biased region" description="Polar residues" evidence="1">
    <location>
        <begin position="366"/>
        <end position="378"/>
    </location>
</feature>
<reference evidence="3" key="2">
    <citation type="submission" date="2021-02" db="EMBL/GenBank/DDBJ databases">
        <title>Aspergillus puulaauensis MK2 genome sequence.</title>
        <authorList>
            <person name="Futagami T."/>
            <person name="Mori K."/>
            <person name="Kadooka C."/>
            <person name="Tanaka T."/>
        </authorList>
    </citation>
    <scope>NUCLEOTIDE SEQUENCE</scope>
    <source>
        <strain evidence="3">MK2</strain>
    </source>
</reference>
<dbReference type="InterPro" id="IPR048743">
    <property type="entry name" value="AME1"/>
</dbReference>
<feature type="compositionally biased region" description="Low complexity" evidence="1">
    <location>
        <begin position="70"/>
        <end position="95"/>
    </location>
</feature>
<gene>
    <name evidence="3" type="ORF">APUU_41387A</name>
</gene>
<dbReference type="RefSeq" id="XP_041557137.1">
    <property type="nucleotide sequence ID" value="XM_041704564.1"/>
</dbReference>
<evidence type="ECO:0000259" key="2">
    <source>
        <dbReference type="Pfam" id="PF20994"/>
    </source>
</evidence>
<evidence type="ECO:0000313" key="3">
    <source>
        <dbReference type="EMBL" id="BCS24943.1"/>
    </source>
</evidence>
<feature type="compositionally biased region" description="Pro residues" evidence="1">
    <location>
        <begin position="182"/>
        <end position="196"/>
    </location>
</feature>
<feature type="compositionally biased region" description="Basic residues" evidence="1">
    <location>
        <begin position="250"/>
        <end position="260"/>
    </location>
</feature>
<evidence type="ECO:0000256" key="1">
    <source>
        <dbReference type="SAM" id="MobiDB-lite"/>
    </source>
</evidence>
<feature type="compositionally biased region" description="Polar residues" evidence="1">
    <location>
        <begin position="447"/>
        <end position="462"/>
    </location>
</feature>
<dbReference type="AlphaFoldDB" id="A0A7R7XQ57"/>
<feature type="compositionally biased region" description="Basic and acidic residues" evidence="1">
    <location>
        <begin position="593"/>
        <end position="603"/>
    </location>
</feature>
<reference evidence="3" key="1">
    <citation type="submission" date="2021-01" db="EMBL/GenBank/DDBJ databases">
        <authorList>
            <consortium name="Aspergillus puulaauensis MK2 genome sequencing consortium"/>
            <person name="Kazuki M."/>
            <person name="Futagami T."/>
        </authorList>
    </citation>
    <scope>NUCLEOTIDE SEQUENCE</scope>
    <source>
        <strain evidence="3">MK2</strain>
    </source>
</reference>
<feature type="compositionally biased region" description="Basic and acidic residues" evidence="1">
    <location>
        <begin position="495"/>
        <end position="509"/>
    </location>
</feature>
<dbReference type="GeneID" id="64974948"/>
<keyword evidence="4" id="KW-1185">Reference proteome</keyword>
<sequence length="874" mass="96255">MASNREERLQMRQRGAGTRKIKEVDFGFSLGFGPPAEESSQTASQAADSVLDSAPVSQPPLLEAPPPPEATTTEPPQTQSTSSPPRTNPSSQNQPVRRTPGSARNKLPPRPSTFDIPAEEEPELERTSKRRKIDPPTFISPPIDEQPETREPDTAQNGTVETSLQQARDDSIAIPIRTSPRNKPPVPDQEPLPEVPSIPTNETNKAAPEASDSALGNLETEQAAQPAPEPTRRSSRVNGTASPPSDTTKNKGKGRGKRGRPSLSRSPTSNPESAEAADAQSKEHPQPEPPVPVEIPQEQDSQETELPKPREKRTRSRTPASTQLPEQSAVVDIAAAPDASSEAVPSDATGKGVRGRKKKNVESTEDATLTSRDSNESAVKQAERNAESNHEPAREPSGSTEDQVNGLDKGKKRAGRPKKQVDQSPEPAKEPGTSGRKRQREERDQHVQASPEQEQPEANTTRANKKGRPRKEPESEQVEPEPENEQARASKRRKRGEEREREPILRDDLPEPEAEPQISRAGRKKQREERTATSQDKQSQPEAEPQVSRAGRKQRDERELDTKAQATGARKGKQRAVRKPTPEPEPEPEVEAEDQRAAVRPTDRPSTTQAEEPAEEETPEKRPPATKRKPRQPRGETVPITVHRLANAASLGGEPPGSSEDDADSPDEIASNQTNKLPSRGGVNAADVLAQICRETLEKTLTTLKNGIANETNTARRAEFTLRRKAVEAFSTELEGRLFDLSEMLDSNFMLGTKVKKAKRKMMDLRSRLDHVRREREAVALRMDAVRSEHAKEEQAERARSTINHSLHNLDLALERGQNRPATEDERLTAGLEFRLRNMAQSVSSIAQGAQGGLLNQIRRFNAQLETTARRLEG</sequence>
<feature type="compositionally biased region" description="Basic and acidic residues" evidence="1">
    <location>
        <begin position="1"/>
        <end position="10"/>
    </location>
</feature>
<accession>A0A7R7XQ57</accession>
<organism evidence="3 4">
    <name type="scientific">Aspergillus puulaauensis</name>
    <dbReference type="NCBI Taxonomy" id="1220207"/>
    <lineage>
        <taxon>Eukaryota</taxon>
        <taxon>Fungi</taxon>
        <taxon>Dikarya</taxon>
        <taxon>Ascomycota</taxon>
        <taxon>Pezizomycotina</taxon>
        <taxon>Eurotiomycetes</taxon>
        <taxon>Eurotiomycetidae</taxon>
        <taxon>Eurotiales</taxon>
        <taxon>Aspergillaceae</taxon>
        <taxon>Aspergillus</taxon>
    </lineage>
</organism>
<feature type="compositionally biased region" description="Acidic residues" evidence="1">
    <location>
        <begin position="475"/>
        <end position="484"/>
    </location>
</feature>
<protein>
    <recommendedName>
        <fullName evidence="2">Inner kinetochore subunit AME1 domain-containing protein</fullName>
    </recommendedName>
</protein>
<feature type="compositionally biased region" description="Basic and acidic residues" evidence="1">
    <location>
        <begin position="381"/>
        <end position="394"/>
    </location>
</feature>